<dbReference type="PANTHER" id="PTHR42839">
    <property type="entry name" value="ISOCHORISMATE SYNTHASE ENTC"/>
    <property type="match status" value="1"/>
</dbReference>
<dbReference type="InterPro" id="IPR015890">
    <property type="entry name" value="Chorismate_C"/>
</dbReference>
<evidence type="ECO:0000256" key="1">
    <source>
        <dbReference type="ARBA" id="ARBA00000799"/>
    </source>
</evidence>
<dbReference type="Pfam" id="PF00425">
    <property type="entry name" value="Chorismate_bind"/>
    <property type="match status" value="1"/>
</dbReference>
<keyword evidence="4" id="KW-0413">Isomerase</keyword>
<dbReference type="NCBIfam" id="TIGR00543">
    <property type="entry name" value="isochor_syn"/>
    <property type="match status" value="1"/>
</dbReference>
<evidence type="ECO:0000256" key="5">
    <source>
        <dbReference type="ARBA" id="ARBA00041564"/>
    </source>
</evidence>
<organism evidence="7">
    <name type="scientific">marine metagenome</name>
    <dbReference type="NCBI Taxonomy" id="408172"/>
    <lineage>
        <taxon>unclassified sequences</taxon>
        <taxon>metagenomes</taxon>
        <taxon>ecological metagenomes</taxon>
    </lineage>
</organism>
<dbReference type="EMBL" id="UINC01001022">
    <property type="protein sequence ID" value="SUZ67829.1"/>
    <property type="molecule type" value="Genomic_DNA"/>
</dbReference>
<accession>A0A381PP39</accession>
<feature type="domain" description="Chorismate-utilising enzyme C-terminal" evidence="6">
    <location>
        <begin position="159"/>
        <end position="410"/>
    </location>
</feature>
<sequence>MSATVTEVRTGPASDPLAWLATAPLTDERWYWEVPEDDVAWVGLGSAATVMTSGPHRFDEAARAGGQLLDGLRVAGPSDSPLPRLAAGFAFDDSAQAGPWEQFGDGRLSLPAVQVLRRGDRTWVTRIDDHDRPTPVVAAPGPAVPVEVDPADWADEASRSHYRKLVVLALAAIEAGELVKAVPCRSIRVDRRPDVVRLLSTLRSTYPACATIGVSIGQASFVAATPERLAAVHGDWLHTAALAGSAPRHADPAIDAALGQGLLTSPKERSEHAVVVDAVDRALELLGVVDRHPSEPTLLRLHGIQHLHTPIDAELPAGIGLFDVVGALHPTPAVAGHPGGRSAELRSTHEGMDRGWFASPVGWLDSSGDGEFRVALRSALVTGVDTTLYAGAGVVRGSDPSRELLETDVKLGALLGPVVATSEPR</sequence>
<protein>
    <recommendedName>
        <fullName evidence="3">isochorismate synthase</fullName>
        <ecNumber evidence="3">5.4.4.2</ecNumber>
    </recommendedName>
    <alternativeName>
        <fullName evidence="5">Isochorismate mutase</fullName>
    </alternativeName>
</protein>
<dbReference type="Gene3D" id="3.60.120.10">
    <property type="entry name" value="Anthranilate synthase"/>
    <property type="match status" value="1"/>
</dbReference>
<dbReference type="GO" id="GO:0008909">
    <property type="term" value="F:isochorismate synthase activity"/>
    <property type="evidence" value="ECO:0007669"/>
    <property type="project" value="UniProtKB-EC"/>
</dbReference>
<evidence type="ECO:0000256" key="3">
    <source>
        <dbReference type="ARBA" id="ARBA00012824"/>
    </source>
</evidence>
<dbReference type="PANTHER" id="PTHR42839:SF2">
    <property type="entry name" value="ISOCHORISMATE SYNTHASE ENTC"/>
    <property type="match status" value="1"/>
</dbReference>
<dbReference type="InterPro" id="IPR005801">
    <property type="entry name" value="ADC_synthase"/>
</dbReference>
<comment type="similarity">
    <text evidence="2">Belongs to the isochorismate synthase family.</text>
</comment>
<name>A0A381PP39_9ZZZZ</name>
<dbReference type="EC" id="5.4.4.2" evidence="3"/>
<gene>
    <name evidence="7" type="ORF">METZ01_LOCUS20683</name>
</gene>
<evidence type="ECO:0000259" key="6">
    <source>
        <dbReference type="Pfam" id="PF00425"/>
    </source>
</evidence>
<evidence type="ECO:0000313" key="7">
    <source>
        <dbReference type="EMBL" id="SUZ67829.1"/>
    </source>
</evidence>
<evidence type="ECO:0000256" key="4">
    <source>
        <dbReference type="ARBA" id="ARBA00023235"/>
    </source>
</evidence>
<dbReference type="InterPro" id="IPR004561">
    <property type="entry name" value="IsoChor_synthase"/>
</dbReference>
<dbReference type="AlphaFoldDB" id="A0A381PP39"/>
<evidence type="ECO:0000256" key="2">
    <source>
        <dbReference type="ARBA" id="ARBA00005297"/>
    </source>
</evidence>
<reference evidence="7" key="1">
    <citation type="submission" date="2018-05" db="EMBL/GenBank/DDBJ databases">
        <authorList>
            <person name="Lanie J.A."/>
            <person name="Ng W.-L."/>
            <person name="Kazmierczak K.M."/>
            <person name="Andrzejewski T.M."/>
            <person name="Davidsen T.M."/>
            <person name="Wayne K.J."/>
            <person name="Tettelin H."/>
            <person name="Glass J.I."/>
            <person name="Rusch D."/>
            <person name="Podicherti R."/>
            <person name="Tsui H.-C.T."/>
            <person name="Winkler M.E."/>
        </authorList>
    </citation>
    <scope>NUCLEOTIDE SEQUENCE</scope>
</reference>
<proteinExistence type="inferred from homology"/>
<comment type="catalytic activity">
    <reaction evidence="1">
        <text>chorismate = isochorismate</text>
        <dbReference type="Rhea" id="RHEA:18985"/>
        <dbReference type="ChEBI" id="CHEBI:29748"/>
        <dbReference type="ChEBI" id="CHEBI:29780"/>
        <dbReference type="EC" id="5.4.4.2"/>
    </reaction>
</comment>
<dbReference type="SUPFAM" id="SSF56322">
    <property type="entry name" value="ADC synthase"/>
    <property type="match status" value="1"/>
</dbReference>